<organism evidence="4 5">
    <name type="scientific">Brachionus calyciflorus</name>
    <dbReference type="NCBI Taxonomy" id="104777"/>
    <lineage>
        <taxon>Eukaryota</taxon>
        <taxon>Metazoa</taxon>
        <taxon>Spiralia</taxon>
        <taxon>Gnathifera</taxon>
        <taxon>Rotifera</taxon>
        <taxon>Eurotatoria</taxon>
        <taxon>Monogononta</taxon>
        <taxon>Pseudotrocha</taxon>
        <taxon>Ploima</taxon>
        <taxon>Brachionidae</taxon>
        <taxon>Brachionus</taxon>
    </lineage>
</organism>
<dbReference type="PANTHER" id="PTHR23509:SF10">
    <property type="entry name" value="LD21067P"/>
    <property type="match status" value="1"/>
</dbReference>
<dbReference type="AlphaFoldDB" id="A0A814P0Y2"/>
<dbReference type="Pfam" id="PF02862">
    <property type="entry name" value="DDHD"/>
    <property type="match status" value="1"/>
</dbReference>
<evidence type="ECO:0000256" key="1">
    <source>
        <dbReference type="ARBA" id="ARBA00038464"/>
    </source>
</evidence>
<dbReference type="InterPro" id="IPR001660">
    <property type="entry name" value="SAM"/>
</dbReference>
<comment type="caution">
    <text evidence="4">The sequence shown here is derived from an EMBL/GenBank/DDBJ whole genome shotgun (WGS) entry which is preliminary data.</text>
</comment>
<protein>
    <recommendedName>
        <fullName evidence="3">DDHD domain-containing protein</fullName>
    </recommendedName>
</protein>
<evidence type="ECO:0000313" key="4">
    <source>
        <dbReference type="EMBL" id="CAF1101258.1"/>
    </source>
</evidence>
<dbReference type="GO" id="GO:0046872">
    <property type="term" value="F:metal ion binding"/>
    <property type="evidence" value="ECO:0007669"/>
    <property type="project" value="InterPro"/>
</dbReference>
<dbReference type="InterPro" id="IPR004177">
    <property type="entry name" value="DDHD_dom"/>
</dbReference>
<dbReference type="GO" id="GO:0030134">
    <property type="term" value="C:COPII-coated ER to Golgi transport vesicle"/>
    <property type="evidence" value="ECO:0007669"/>
    <property type="project" value="TreeGrafter"/>
</dbReference>
<evidence type="ECO:0000313" key="5">
    <source>
        <dbReference type="Proteomes" id="UP000663879"/>
    </source>
</evidence>
<dbReference type="Proteomes" id="UP000663879">
    <property type="component" value="Unassembled WGS sequence"/>
</dbReference>
<dbReference type="Pfam" id="PF00536">
    <property type="entry name" value="SAM_1"/>
    <property type="match status" value="1"/>
</dbReference>
<feature type="domain" description="DDHD" evidence="3">
    <location>
        <begin position="323"/>
        <end position="413"/>
    </location>
</feature>
<evidence type="ECO:0000259" key="3">
    <source>
        <dbReference type="PROSITE" id="PS51043"/>
    </source>
</evidence>
<dbReference type="OrthoDB" id="69269at2759"/>
<keyword evidence="5" id="KW-1185">Reference proteome</keyword>
<dbReference type="EMBL" id="CAJNOC010007568">
    <property type="protein sequence ID" value="CAF1101258.1"/>
    <property type="molecule type" value="Genomic_DNA"/>
</dbReference>
<dbReference type="PANTHER" id="PTHR23509">
    <property type="entry name" value="PA-PL1 PHOSPHOLIPASE FAMILY"/>
    <property type="match status" value="1"/>
</dbReference>
<evidence type="ECO:0000256" key="2">
    <source>
        <dbReference type="SAM" id="Coils"/>
    </source>
</evidence>
<gene>
    <name evidence="4" type="ORF">OXX778_LOCUS21160</name>
</gene>
<dbReference type="PROSITE" id="PS51043">
    <property type="entry name" value="DDHD"/>
    <property type="match status" value="1"/>
</dbReference>
<keyword evidence="2" id="KW-0175">Coiled coil</keyword>
<accession>A0A814P0Y2</accession>
<sequence length="413" mass="47518">MLHFTQAEMLDEFANLSSDAKRPRIVKRGIDEVSEKIEEDEIQNIDHLCFVIHGIGEGCDIKFRPLVDCVDDFRNIGSSIIESHLKNHIEEKKLNGRVEFLPISWHEELHEQTGVDERLKPLTLSSIPKLRQFSNSTILDVLFYTSPIYCQTIISKVGNELNRLVRIFLKKNPYFKGTVSLIGHSLGSLIVYDLLSHQADEEDLKEEIKVQKQKSTENLQDLLNRLNLIEFKSLFDKEKITIESLRLLNENDLTSIGLPLGPRKIIMDEIKNSMFRSDKEEIQNKIKKNLKRMNTEKSLTELEANCNFGTAGTGQLLIKYPKLEFKVANFFALGSPIGMFLTVRGQEQVGIDYKLPTCDSFFNIFHPFDPISYRFEPLVNPDVILKPVLMPHHKGRKRMHLVETDRDPSAKLN</sequence>
<dbReference type="SMART" id="SM01127">
    <property type="entry name" value="DDHD"/>
    <property type="match status" value="1"/>
</dbReference>
<proteinExistence type="inferred from homology"/>
<dbReference type="InterPro" id="IPR013761">
    <property type="entry name" value="SAM/pointed_sf"/>
</dbReference>
<name>A0A814P0Y2_9BILA</name>
<dbReference type="InterPro" id="IPR058055">
    <property type="entry name" value="PA-PLA1"/>
</dbReference>
<reference evidence="4" key="1">
    <citation type="submission" date="2021-02" db="EMBL/GenBank/DDBJ databases">
        <authorList>
            <person name="Nowell W R."/>
        </authorList>
    </citation>
    <scope>NUCLEOTIDE SEQUENCE</scope>
    <source>
        <strain evidence="4">Ploen Becks lab</strain>
    </source>
</reference>
<dbReference type="GO" id="GO:0004620">
    <property type="term" value="F:phospholipase activity"/>
    <property type="evidence" value="ECO:0007669"/>
    <property type="project" value="TreeGrafter"/>
</dbReference>
<dbReference type="Gene3D" id="1.10.150.50">
    <property type="entry name" value="Transcription Factor, Ets-1"/>
    <property type="match status" value="1"/>
</dbReference>
<dbReference type="SUPFAM" id="SSF47769">
    <property type="entry name" value="SAM/Pointed domain"/>
    <property type="match status" value="1"/>
</dbReference>
<comment type="similarity">
    <text evidence="1">Belongs to the PA-PLA1 family.</text>
</comment>
<feature type="coiled-coil region" evidence="2">
    <location>
        <begin position="194"/>
        <end position="225"/>
    </location>
</feature>